<dbReference type="InterPro" id="IPR031331">
    <property type="entry name" value="NEUT/ALK_ceramidase_C"/>
</dbReference>
<keyword evidence="7" id="KW-0732">Signal</keyword>
<keyword evidence="5" id="KW-0746">Sphingolipid metabolism</keyword>
<dbReference type="PANTHER" id="PTHR12670">
    <property type="entry name" value="CERAMIDASE"/>
    <property type="match status" value="1"/>
</dbReference>
<evidence type="ECO:0000259" key="8">
    <source>
        <dbReference type="Pfam" id="PF04734"/>
    </source>
</evidence>
<keyword evidence="10" id="KW-1185">Reference proteome</keyword>
<dbReference type="PANTHER" id="PTHR12670:SF1">
    <property type="entry name" value="NEUTRAL CERAMIDASE"/>
    <property type="match status" value="1"/>
</dbReference>
<feature type="signal peptide" evidence="7">
    <location>
        <begin position="1"/>
        <end position="22"/>
    </location>
</feature>
<dbReference type="InterPro" id="IPR006823">
    <property type="entry name" value="Ceramidase_alk"/>
</dbReference>
<dbReference type="InterPro" id="IPR038445">
    <property type="entry name" value="NCDase_C_sf"/>
</dbReference>
<dbReference type="AlphaFoldDB" id="A0A6J3LRT4"/>
<keyword evidence="4" id="KW-0479">Metal-binding</keyword>
<evidence type="ECO:0000259" key="9">
    <source>
        <dbReference type="Pfam" id="PF17048"/>
    </source>
</evidence>
<feature type="region of interest" description="Disordered" evidence="6">
    <location>
        <begin position="598"/>
        <end position="619"/>
    </location>
</feature>
<keyword evidence="5" id="KW-0443">Lipid metabolism</keyword>
<dbReference type="GO" id="GO:0046512">
    <property type="term" value="P:sphingosine biosynthetic process"/>
    <property type="evidence" value="ECO:0007669"/>
    <property type="project" value="TreeGrafter"/>
</dbReference>
<evidence type="ECO:0000256" key="5">
    <source>
        <dbReference type="RuleBase" id="RU366019"/>
    </source>
</evidence>
<feature type="binding site" evidence="4">
    <location>
        <position position="271"/>
    </location>
    <ligand>
        <name>Zn(2+)</name>
        <dbReference type="ChEBI" id="CHEBI:29105"/>
    </ligand>
</feature>
<proteinExistence type="inferred from homology"/>
<evidence type="ECO:0000256" key="1">
    <source>
        <dbReference type="ARBA" id="ARBA00009835"/>
    </source>
</evidence>
<protein>
    <recommendedName>
        <fullName evidence="5">Neutral ceramidase</fullName>
        <ecNumber evidence="5">3.5.1.23</ecNumber>
    </recommendedName>
</protein>
<dbReference type="GO" id="GO:0046872">
    <property type="term" value="F:metal ion binding"/>
    <property type="evidence" value="ECO:0007669"/>
    <property type="project" value="UniProtKB-KW"/>
</dbReference>
<gene>
    <name evidence="11" type="ORF">K489DRAFT_327485</name>
</gene>
<reference evidence="11" key="2">
    <citation type="submission" date="2020-04" db="EMBL/GenBank/DDBJ databases">
        <authorList>
            <consortium name="NCBI Genome Project"/>
        </authorList>
    </citation>
    <scope>NUCLEOTIDE SEQUENCE</scope>
    <source>
        <strain evidence="11">CBS 342.82</strain>
    </source>
</reference>
<dbReference type="Proteomes" id="UP000504637">
    <property type="component" value="Unplaced"/>
</dbReference>
<accession>A0A6J3LRT4</accession>
<sequence>MPRLFNSLLTIATAALIIFALSKYFQNINPPTADFWEPHFPPVGVLAHEQTVLGSLPDVGDTYLVGLGRGDITGPVVELNLMGYAEVGQVGSGLRQRLYSRAFIVGDPDKPQDRFVYLVLDIQSGDTAVRHGVLEALAALGPEYAMYGQNNVAITGTHSHSGPGGYNNYLLPTITSKGFSKASYQAIVDGAVRSIVQAHERLAPGSLSVGTIDVLDASVNRSPHSYLANPLEERARYSENVDKAMSVLRFTQMTDSGEHRDVGIFTWFAVHGTSVLANNTLINGDNKGVAAYLFEQYAGDPSFVAGFSQANVGDSSPNNMGAYCEYGPQIGQMCDFETSLCGGRTNPCHARGPMFGRNDAGTASGYEIGQRQFEGARKLFEDHKAFKPIRGQIVRGLHQFVDFSSFEFTLANGTIAKTCPAALGYSFAAGTSDWPGNFDFKQAQPHDPHANPLWAMVSSLIAKPNETQRLCHREKPILLDVGESDRPYAWSPNIVDVQLLRVGNLFLIAAPGEASTMAGRRWREAIHKSAKAHFPEFKNNDGEDEPIVLLGGLANSYTHYIVTPEEYTRQRYEGASTLYGPWTLDAHINRSLSLLPHLSSSSPSSPDLPPGPSPPINTNDSLSFISPVVMDRAPLFRSFGSITRDVSAHYIAGDTITARFVGANPRNNLRLEGTFAAVEKLVPGTRRWERIRSDRDWSLVYAWKRSSTALGTSIVEIRWETGWETGRGHYRLRYYGDAKRIGGVVTPFVGTSGIFTIV</sequence>
<comment type="catalytic activity">
    <reaction evidence="5">
        <text>an N-acylsphing-4-enine + H2O = sphing-4-enine + a fatty acid</text>
        <dbReference type="Rhea" id="RHEA:20856"/>
        <dbReference type="ChEBI" id="CHEBI:15377"/>
        <dbReference type="ChEBI" id="CHEBI:28868"/>
        <dbReference type="ChEBI" id="CHEBI:52639"/>
        <dbReference type="ChEBI" id="CHEBI:57756"/>
        <dbReference type="EC" id="3.5.1.23"/>
    </reaction>
</comment>
<feature type="chain" id="PRO_5026946490" description="Neutral ceramidase" evidence="7">
    <location>
        <begin position="23"/>
        <end position="758"/>
    </location>
</feature>
<dbReference type="GeneID" id="54359795"/>
<dbReference type="GO" id="GO:0016020">
    <property type="term" value="C:membrane"/>
    <property type="evidence" value="ECO:0007669"/>
    <property type="project" value="GOC"/>
</dbReference>
<evidence type="ECO:0000256" key="3">
    <source>
        <dbReference type="PIRSR" id="PIRSR606823-1"/>
    </source>
</evidence>
<evidence type="ECO:0000313" key="10">
    <source>
        <dbReference type="Proteomes" id="UP000504637"/>
    </source>
</evidence>
<dbReference type="EC" id="3.5.1.23" evidence="5"/>
<feature type="binding site" evidence="4">
    <location>
        <position position="513"/>
    </location>
    <ligand>
        <name>Zn(2+)</name>
        <dbReference type="ChEBI" id="CHEBI:29105"/>
    </ligand>
</feature>
<keyword evidence="2 5" id="KW-0378">Hydrolase</keyword>
<feature type="active site" description="Nucleophile" evidence="3">
    <location>
        <position position="316"/>
    </location>
</feature>
<dbReference type="Pfam" id="PF17048">
    <property type="entry name" value="Ceramidse_alk_C"/>
    <property type="match status" value="1"/>
</dbReference>
<comment type="similarity">
    <text evidence="1 5">Belongs to the neutral ceramidase family.</text>
</comment>
<feature type="domain" description="Neutral/alkaline non-lysosomal ceramidase N-terminal" evidence="8">
    <location>
        <begin position="63"/>
        <end position="589"/>
    </location>
</feature>
<feature type="binding site" evidence="4">
    <location>
        <position position="560"/>
    </location>
    <ligand>
        <name>Zn(2+)</name>
        <dbReference type="ChEBI" id="CHEBI:29105"/>
    </ligand>
</feature>
<reference evidence="11" key="3">
    <citation type="submission" date="2025-08" db="UniProtKB">
        <authorList>
            <consortium name="RefSeq"/>
        </authorList>
    </citation>
    <scope>IDENTIFICATION</scope>
    <source>
        <strain evidence="11">CBS 342.82</strain>
    </source>
</reference>
<dbReference type="Gene3D" id="2.60.40.2300">
    <property type="entry name" value="Neutral/alkaline non-lysosomal ceramidase, C-terminal domain"/>
    <property type="match status" value="1"/>
</dbReference>
<dbReference type="InterPro" id="IPR031329">
    <property type="entry name" value="NEUT/ALK_ceramidase_N"/>
</dbReference>
<feature type="domain" description="Neutral/alkaline non-lysosomal ceramidase C-terminal" evidence="9">
    <location>
        <begin position="594"/>
        <end position="757"/>
    </location>
</feature>
<dbReference type="GO" id="GO:0005576">
    <property type="term" value="C:extracellular region"/>
    <property type="evidence" value="ECO:0007669"/>
    <property type="project" value="TreeGrafter"/>
</dbReference>
<name>A0A6J3LRT4_9PEZI</name>
<organism evidence="11">
    <name type="scientific">Dissoconium aciculare CBS 342.82</name>
    <dbReference type="NCBI Taxonomy" id="1314786"/>
    <lineage>
        <taxon>Eukaryota</taxon>
        <taxon>Fungi</taxon>
        <taxon>Dikarya</taxon>
        <taxon>Ascomycota</taxon>
        <taxon>Pezizomycotina</taxon>
        <taxon>Dothideomycetes</taxon>
        <taxon>Dothideomycetidae</taxon>
        <taxon>Mycosphaerellales</taxon>
        <taxon>Dissoconiaceae</taxon>
        <taxon>Dissoconium</taxon>
    </lineage>
</organism>
<dbReference type="GO" id="GO:0042759">
    <property type="term" value="P:long-chain fatty acid biosynthetic process"/>
    <property type="evidence" value="ECO:0007669"/>
    <property type="project" value="TreeGrafter"/>
</dbReference>
<comment type="cofactor">
    <cofactor evidence="4">
        <name>Zn(2+)</name>
        <dbReference type="ChEBI" id="CHEBI:29105"/>
    </cofactor>
    <text evidence="4">Binds 1 zinc ion per subunit.</text>
</comment>
<dbReference type="OrthoDB" id="191371at2759"/>
<evidence type="ECO:0000256" key="2">
    <source>
        <dbReference type="ARBA" id="ARBA00022801"/>
    </source>
</evidence>
<keyword evidence="4" id="KW-0862">Zinc</keyword>
<evidence type="ECO:0000313" key="11">
    <source>
        <dbReference type="RefSeq" id="XP_033455577.1"/>
    </source>
</evidence>
<dbReference type="RefSeq" id="XP_033455577.1">
    <property type="nucleotide sequence ID" value="XM_033601995.1"/>
</dbReference>
<feature type="binding site" evidence="4">
    <location>
        <position position="158"/>
    </location>
    <ligand>
        <name>Zn(2+)</name>
        <dbReference type="ChEBI" id="CHEBI:29105"/>
    </ligand>
</feature>
<feature type="compositionally biased region" description="Pro residues" evidence="6">
    <location>
        <begin position="606"/>
        <end position="615"/>
    </location>
</feature>
<evidence type="ECO:0000256" key="4">
    <source>
        <dbReference type="PIRSR" id="PIRSR606823-2"/>
    </source>
</evidence>
<evidence type="ECO:0000256" key="7">
    <source>
        <dbReference type="SAM" id="SignalP"/>
    </source>
</evidence>
<reference evidence="11" key="1">
    <citation type="submission" date="2020-01" db="EMBL/GenBank/DDBJ databases">
        <authorList>
            <consortium name="DOE Joint Genome Institute"/>
            <person name="Haridas S."/>
            <person name="Albert R."/>
            <person name="Binder M."/>
            <person name="Bloem J."/>
            <person name="Labutti K."/>
            <person name="Salamov A."/>
            <person name="Andreopoulos B."/>
            <person name="Baker S.E."/>
            <person name="Barry K."/>
            <person name="Bills G."/>
            <person name="Bluhm B.H."/>
            <person name="Cannon C."/>
            <person name="Castanera R."/>
            <person name="Culley D.E."/>
            <person name="Daum C."/>
            <person name="Ezra D."/>
            <person name="Gonzalez J.B."/>
            <person name="Henrissat B."/>
            <person name="Kuo A."/>
            <person name="Liang C."/>
            <person name="Lipzen A."/>
            <person name="Lutzoni F."/>
            <person name="Magnuson J."/>
            <person name="Mondo S."/>
            <person name="Nolan M."/>
            <person name="Ohm R."/>
            <person name="Pangilinan J."/>
            <person name="Park H.-J."/>
            <person name="Ramirez L."/>
            <person name="Alfaro M."/>
            <person name="Sun H."/>
            <person name="Tritt A."/>
            <person name="Yoshinaga Y."/>
            <person name="Zwiers L.-H."/>
            <person name="Turgeon B.G."/>
            <person name="Goodwin S.B."/>
            <person name="Spatafora J.W."/>
            <person name="Crous P.W."/>
            <person name="Grigoriev I.V."/>
        </authorList>
    </citation>
    <scope>NUCLEOTIDE SEQUENCE</scope>
    <source>
        <strain evidence="11">CBS 342.82</strain>
    </source>
</reference>
<evidence type="ECO:0000256" key="6">
    <source>
        <dbReference type="SAM" id="MobiDB-lite"/>
    </source>
</evidence>
<dbReference type="GO" id="GO:0046514">
    <property type="term" value="P:ceramide catabolic process"/>
    <property type="evidence" value="ECO:0007669"/>
    <property type="project" value="InterPro"/>
</dbReference>
<dbReference type="GO" id="GO:0017040">
    <property type="term" value="F:N-acylsphingosine amidohydrolase activity"/>
    <property type="evidence" value="ECO:0007669"/>
    <property type="project" value="UniProtKB-UniRule"/>
</dbReference>
<dbReference type="Pfam" id="PF04734">
    <property type="entry name" value="Ceramidase_alk"/>
    <property type="match status" value="1"/>
</dbReference>